<dbReference type="Proteomes" id="UP000735874">
    <property type="component" value="Unassembled WGS sequence"/>
</dbReference>
<dbReference type="EMBL" id="RCMG01000241">
    <property type="protein sequence ID" value="KAG2858737.1"/>
    <property type="molecule type" value="Genomic_DNA"/>
</dbReference>
<dbReference type="Proteomes" id="UP000736787">
    <property type="component" value="Unassembled WGS sequence"/>
</dbReference>
<organism evidence="3 4">
    <name type="scientific">Phytophthora cactorum</name>
    <dbReference type="NCBI Taxonomy" id="29920"/>
    <lineage>
        <taxon>Eukaryota</taxon>
        <taxon>Sar</taxon>
        <taxon>Stramenopiles</taxon>
        <taxon>Oomycota</taxon>
        <taxon>Peronosporomycetes</taxon>
        <taxon>Peronosporales</taxon>
        <taxon>Peronosporaceae</taxon>
        <taxon>Phytophthora</taxon>
    </lineage>
</organism>
<proteinExistence type="predicted"/>
<dbReference type="InterPro" id="IPR036871">
    <property type="entry name" value="PX_dom_sf"/>
</dbReference>
<dbReference type="VEuPathDB" id="FungiDB:PC110_g4153"/>
<dbReference type="Proteomes" id="UP000774804">
    <property type="component" value="Unassembled WGS sequence"/>
</dbReference>
<evidence type="ECO:0000313" key="3">
    <source>
        <dbReference type="EMBL" id="KAG2942130.1"/>
    </source>
</evidence>
<evidence type="ECO:0000313" key="1">
    <source>
        <dbReference type="EMBL" id="KAG2858737.1"/>
    </source>
</evidence>
<evidence type="ECO:0008006" key="5">
    <source>
        <dbReference type="Google" id="ProtNLM"/>
    </source>
</evidence>
<dbReference type="AlphaFoldDB" id="A0A8T1DNV9"/>
<dbReference type="SUPFAM" id="SSF64268">
    <property type="entry name" value="PX domain"/>
    <property type="match status" value="1"/>
</dbReference>
<accession>A0A8T1DNV9</accession>
<reference evidence="3" key="1">
    <citation type="submission" date="2018-10" db="EMBL/GenBank/DDBJ databases">
        <title>Effector identification in a new, highly contiguous assembly of the strawberry crown rot pathogen Phytophthora cactorum.</title>
        <authorList>
            <person name="Armitage A.D."/>
            <person name="Nellist C.F."/>
            <person name="Bates H."/>
            <person name="Vickerstaff R.J."/>
            <person name="Harrison R.J."/>
        </authorList>
    </citation>
    <scope>NUCLEOTIDE SEQUENCE</scope>
    <source>
        <strain evidence="1">15-7</strain>
        <strain evidence="2">4032</strain>
        <strain evidence="3">4040</strain>
    </source>
</reference>
<sequence length="277" mass="32753">MLWSALTADYDTLLTAIIRQRDKVKPYYAQQRRPHFTHSFWNSPPVANRTFRSILPTMPQPATTASEEHAPIQLNLIPRLARKESQREMPADIKAPPLTPVLVEPMRWSTASFSLSFLSNIDRLEINETVERNGVTYYVVEVYQFHYNSRLPTNVNNPRMAVTRVSDVSEPREPDFRVERRYSDFAKLRHQIKLWTCPNAQWTCQYCYEYGRYMRFKMRQPRLLTSLTNTNVEKRKEMLREFMTDFIDLAQNPSKNTIHRCEAHQHVPALLESFLRD</sequence>
<evidence type="ECO:0000313" key="2">
    <source>
        <dbReference type="EMBL" id="KAG2924815.1"/>
    </source>
</evidence>
<dbReference type="Gene3D" id="3.30.1520.10">
    <property type="entry name" value="Phox-like domain"/>
    <property type="match status" value="1"/>
</dbReference>
<evidence type="ECO:0000313" key="4">
    <source>
        <dbReference type="Proteomes" id="UP000736787"/>
    </source>
</evidence>
<dbReference type="EMBL" id="RCMK01000234">
    <property type="protein sequence ID" value="KAG2942130.1"/>
    <property type="molecule type" value="Genomic_DNA"/>
</dbReference>
<dbReference type="EMBL" id="RCMI01000220">
    <property type="protein sequence ID" value="KAG2924815.1"/>
    <property type="molecule type" value="Genomic_DNA"/>
</dbReference>
<comment type="caution">
    <text evidence="3">The sequence shown here is derived from an EMBL/GenBank/DDBJ whole genome shotgun (WGS) entry which is preliminary data.</text>
</comment>
<dbReference type="GO" id="GO:0035091">
    <property type="term" value="F:phosphatidylinositol binding"/>
    <property type="evidence" value="ECO:0007669"/>
    <property type="project" value="InterPro"/>
</dbReference>
<name>A0A8T1DNV9_9STRA</name>
<protein>
    <recommendedName>
        <fullName evidence="5">PX domain-containing protein</fullName>
    </recommendedName>
</protein>
<gene>
    <name evidence="1" type="ORF">PC113_g9556</name>
    <name evidence="2" type="ORF">PC115_g8492</name>
    <name evidence="3" type="ORF">PC117_g9921</name>
</gene>